<evidence type="ECO:0000256" key="3">
    <source>
        <dbReference type="HAMAP-Rule" id="MF_00649"/>
    </source>
</evidence>
<dbReference type="RefSeq" id="WP_174624847.1">
    <property type="nucleotide sequence ID" value="NZ_CADCXN010000041.1"/>
</dbReference>
<comment type="cofactor">
    <cofactor evidence="3">
        <name>Zn(2+)</name>
        <dbReference type="ChEBI" id="CHEBI:29105"/>
    </cofactor>
    <text evidence="3">Binds 1 zinc ion.</text>
</comment>
<dbReference type="InterPro" id="IPR005584">
    <property type="entry name" value="DNA_gyrase_inhibitor_YacG"/>
</dbReference>
<comment type="subunit">
    <text evidence="3">Interacts with GyrB.</text>
</comment>
<protein>
    <recommendedName>
        <fullName evidence="3">DNA gyrase inhibitor YacG</fullName>
    </recommendedName>
</protein>
<dbReference type="GO" id="GO:0008270">
    <property type="term" value="F:zinc ion binding"/>
    <property type="evidence" value="ECO:0007669"/>
    <property type="project" value="UniProtKB-UniRule"/>
</dbReference>
<gene>
    <name evidence="3 5" type="primary">yacG</name>
    <name evidence="5" type="ORF">METHB2_140057</name>
</gene>
<keyword evidence="1 3" id="KW-0479">Metal-binding</keyword>
<sequence length="68" mass="7616">MSSSGKPLIVKCPTCKRPVPWTADQQFKPFCCERCKLIDLGEWAMEEKKIPGEPVSGNGENEGEDEFL</sequence>
<reference evidence="5 6" key="1">
    <citation type="submission" date="2020-02" db="EMBL/GenBank/DDBJ databases">
        <authorList>
            <person name="Hogendoorn C."/>
        </authorList>
    </citation>
    <scope>NUCLEOTIDE SEQUENCE [LARGE SCALE GENOMIC DNA]</scope>
    <source>
        <strain evidence="5">METHB21</strain>
    </source>
</reference>
<dbReference type="NCBIfam" id="NF001638">
    <property type="entry name" value="PRK00418.1"/>
    <property type="match status" value="1"/>
</dbReference>
<dbReference type="PANTHER" id="PTHR36150:SF1">
    <property type="entry name" value="DNA GYRASE INHIBITOR YACG"/>
    <property type="match status" value="1"/>
</dbReference>
<evidence type="ECO:0000256" key="4">
    <source>
        <dbReference type="SAM" id="MobiDB-lite"/>
    </source>
</evidence>
<feature type="binding site" evidence="3">
    <location>
        <position position="12"/>
    </location>
    <ligand>
        <name>Zn(2+)</name>
        <dbReference type="ChEBI" id="CHEBI:29105"/>
    </ligand>
</feature>
<dbReference type="InterPro" id="IPR013088">
    <property type="entry name" value="Znf_NHR/GATA"/>
</dbReference>
<evidence type="ECO:0000313" key="5">
    <source>
        <dbReference type="EMBL" id="CAA9889870.1"/>
    </source>
</evidence>
<proteinExistence type="inferred from homology"/>
<comment type="function">
    <text evidence="3">Inhibits all the catalytic activities of DNA gyrase by preventing its interaction with DNA. Acts by binding directly to the C-terminal domain of GyrB, which probably disrupts DNA binding by the gyrase.</text>
</comment>
<evidence type="ECO:0000256" key="2">
    <source>
        <dbReference type="ARBA" id="ARBA00022833"/>
    </source>
</evidence>
<accession>A0A8S0WMN4</accession>
<evidence type="ECO:0000256" key="1">
    <source>
        <dbReference type="ARBA" id="ARBA00022723"/>
    </source>
</evidence>
<dbReference type="HAMAP" id="MF_00649">
    <property type="entry name" value="DNA_gyrase_inhibitor_YacG"/>
    <property type="match status" value="1"/>
</dbReference>
<dbReference type="Gene3D" id="3.30.50.10">
    <property type="entry name" value="Erythroid Transcription Factor GATA-1, subunit A"/>
    <property type="match status" value="1"/>
</dbReference>
<name>A0A8S0WMN4_9GAMM</name>
<dbReference type="AlphaFoldDB" id="A0A8S0WMN4"/>
<keyword evidence="2 3" id="KW-0862">Zinc</keyword>
<feature type="binding site" evidence="3">
    <location>
        <position position="15"/>
    </location>
    <ligand>
        <name>Zn(2+)</name>
        <dbReference type="ChEBI" id="CHEBI:29105"/>
    </ligand>
</feature>
<feature type="region of interest" description="Disordered" evidence="4">
    <location>
        <begin position="48"/>
        <end position="68"/>
    </location>
</feature>
<keyword evidence="6" id="KW-1185">Reference proteome</keyword>
<dbReference type="SUPFAM" id="SSF57716">
    <property type="entry name" value="Glucocorticoid receptor-like (DNA-binding domain)"/>
    <property type="match status" value="1"/>
</dbReference>
<dbReference type="Proteomes" id="UP000494216">
    <property type="component" value="Unassembled WGS sequence"/>
</dbReference>
<dbReference type="PANTHER" id="PTHR36150">
    <property type="entry name" value="DNA GYRASE INHIBITOR YACG"/>
    <property type="match status" value="1"/>
</dbReference>
<dbReference type="EMBL" id="CADCXN010000041">
    <property type="protein sequence ID" value="CAA9889870.1"/>
    <property type="molecule type" value="Genomic_DNA"/>
</dbReference>
<dbReference type="GO" id="GO:0006355">
    <property type="term" value="P:regulation of DNA-templated transcription"/>
    <property type="evidence" value="ECO:0007669"/>
    <property type="project" value="InterPro"/>
</dbReference>
<evidence type="ECO:0000313" key="6">
    <source>
        <dbReference type="Proteomes" id="UP000494216"/>
    </source>
</evidence>
<comment type="caution">
    <text evidence="5">The sequence shown here is derived from an EMBL/GenBank/DDBJ whole genome shotgun (WGS) entry which is preliminary data.</text>
</comment>
<feature type="binding site" evidence="3">
    <location>
        <position position="31"/>
    </location>
    <ligand>
        <name>Zn(2+)</name>
        <dbReference type="ChEBI" id="CHEBI:29105"/>
    </ligand>
</feature>
<dbReference type="GO" id="GO:0008657">
    <property type="term" value="F:DNA topoisomerase type II (double strand cut, ATP-hydrolyzing) inhibitor activity"/>
    <property type="evidence" value="ECO:0007669"/>
    <property type="project" value="UniProtKB-UniRule"/>
</dbReference>
<organism evidence="5 6">
    <name type="scientific">Candidatus Methylobacter favarea</name>
    <dbReference type="NCBI Taxonomy" id="2707345"/>
    <lineage>
        <taxon>Bacteria</taxon>
        <taxon>Pseudomonadati</taxon>
        <taxon>Pseudomonadota</taxon>
        <taxon>Gammaproteobacteria</taxon>
        <taxon>Methylococcales</taxon>
        <taxon>Methylococcaceae</taxon>
        <taxon>Methylobacter</taxon>
    </lineage>
</organism>
<comment type="similarity">
    <text evidence="3">Belongs to the DNA gyrase inhibitor YacG family.</text>
</comment>
<dbReference type="Pfam" id="PF03884">
    <property type="entry name" value="YacG"/>
    <property type="match status" value="1"/>
</dbReference>
<feature type="binding site" evidence="3">
    <location>
        <position position="35"/>
    </location>
    <ligand>
        <name>Zn(2+)</name>
        <dbReference type="ChEBI" id="CHEBI:29105"/>
    </ligand>
</feature>